<reference evidence="1 2" key="1">
    <citation type="submission" date="2021-12" db="EMBL/GenBank/DDBJ databases">
        <title>Genome sequence of Kibdelosporangium philippinense ATCC 49844.</title>
        <authorList>
            <person name="Fedorov E.A."/>
            <person name="Omeragic M."/>
            <person name="Shalygina K.F."/>
            <person name="Maclea K.S."/>
        </authorList>
    </citation>
    <scope>NUCLEOTIDE SEQUENCE [LARGE SCALE GENOMIC DNA]</scope>
    <source>
        <strain evidence="1 2">ATCC 49844</strain>
    </source>
</reference>
<name>A0ABS8ZLX9_9PSEU</name>
<evidence type="ECO:0008006" key="3">
    <source>
        <dbReference type="Google" id="ProtNLM"/>
    </source>
</evidence>
<evidence type="ECO:0000313" key="1">
    <source>
        <dbReference type="EMBL" id="MCE7008759.1"/>
    </source>
</evidence>
<protein>
    <recommendedName>
        <fullName evidence="3">Phage protein</fullName>
    </recommendedName>
</protein>
<organism evidence="1 2">
    <name type="scientific">Kibdelosporangium philippinense</name>
    <dbReference type="NCBI Taxonomy" id="211113"/>
    <lineage>
        <taxon>Bacteria</taxon>
        <taxon>Bacillati</taxon>
        <taxon>Actinomycetota</taxon>
        <taxon>Actinomycetes</taxon>
        <taxon>Pseudonocardiales</taxon>
        <taxon>Pseudonocardiaceae</taxon>
        <taxon>Kibdelosporangium</taxon>
    </lineage>
</organism>
<accession>A0ABS8ZLX9</accession>
<evidence type="ECO:0000313" key="2">
    <source>
        <dbReference type="Proteomes" id="UP001521150"/>
    </source>
</evidence>
<comment type="caution">
    <text evidence="1">The sequence shown here is derived from an EMBL/GenBank/DDBJ whole genome shotgun (WGS) entry which is preliminary data.</text>
</comment>
<keyword evidence="2" id="KW-1185">Reference proteome</keyword>
<dbReference type="Proteomes" id="UP001521150">
    <property type="component" value="Unassembled WGS sequence"/>
</dbReference>
<proteinExistence type="predicted"/>
<dbReference type="RefSeq" id="WP_233730230.1">
    <property type="nucleotide sequence ID" value="NZ_JAJVCN010000003.1"/>
</dbReference>
<sequence>MAEPKKVTIAINSVNKAAGAFQKASDLARMARIDALRALPDEQLCERHPDAVRLTAPETCRIPKWVNEKPTDCPHEGWWLLSNERFEMPVTKGCTTGTAEYLRSRLWLDRRAIERGMA</sequence>
<gene>
    <name evidence="1" type="ORF">LWC34_39000</name>
</gene>
<dbReference type="EMBL" id="JAJVCN010000003">
    <property type="protein sequence ID" value="MCE7008759.1"/>
    <property type="molecule type" value="Genomic_DNA"/>
</dbReference>